<evidence type="ECO:0000313" key="2">
    <source>
        <dbReference type="Proteomes" id="UP000886689"/>
    </source>
</evidence>
<comment type="caution">
    <text evidence="1">The sequence shown here is derived from an EMBL/GenBank/DDBJ whole genome shotgun (WGS) entry which is preliminary data.</text>
</comment>
<proteinExistence type="predicted"/>
<sequence>MKFTSEHYGMLISAAAKKFRFVRFGDDFDPTLAVALWRHDIDFRRSALAMARQEAGLNCAPPTSCR</sequence>
<dbReference type="AlphaFoldDB" id="A0A9D7JYS4"/>
<organism evidence="1 2">
    <name type="scientific">Candidatus Proximibacter danicus</name>
    <dbReference type="NCBI Taxonomy" id="2954365"/>
    <lineage>
        <taxon>Bacteria</taxon>
        <taxon>Pseudomonadati</taxon>
        <taxon>Pseudomonadota</taxon>
        <taxon>Betaproteobacteria</taxon>
        <taxon>Candidatus Proximibacter</taxon>
    </lineage>
</organism>
<gene>
    <name evidence="1" type="ORF">IPL58_03625</name>
</gene>
<protein>
    <submittedName>
        <fullName evidence="1">Uncharacterized protein</fullName>
    </submittedName>
</protein>
<dbReference type="Proteomes" id="UP000886689">
    <property type="component" value="Unassembled WGS sequence"/>
</dbReference>
<evidence type="ECO:0000313" key="1">
    <source>
        <dbReference type="EMBL" id="MBK8523280.1"/>
    </source>
</evidence>
<dbReference type="EMBL" id="JADJUC010000003">
    <property type="protein sequence ID" value="MBK8523280.1"/>
    <property type="molecule type" value="Genomic_DNA"/>
</dbReference>
<accession>A0A9D7JYS4</accession>
<name>A0A9D7JYS4_9PROT</name>
<reference evidence="1" key="1">
    <citation type="submission" date="2020-10" db="EMBL/GenBank/DDBJ databases">
        <title>Connecting structure to function with the recovery of over 1000 high-quality activated sludge metagenome-assembled genomes encoding full-length rRNA genes using long-read sequencing.</title>
        <authorList>
            <person name="Singleton C.M."/>
            <person name="Petriglieri F."/>
            <person name="Kristensen J.M."/>
            <person name="Kirkegaard R.H."/>
            <person name="Michaelsen T.Y."/>
            <person name="Andersen M.H."/>
            <person name="Karst S.M."/>
            <person name="Dueholm M.S."/>
            <person name="Nielsen P.H."/>
            <person name="Albertsen M."/>
        </authorList>
    </citation>
    <scope>NUCLEOTIDE SEQUENCE</scope>
    <source>
        <strain evidence="1">Hirt_18-Q3-R61-65_BATAC.395</strain>
    </source>
</reference>